<organism evidence="1 2">
    <name type="scientific">Patiriisocius marinistellae</name>
    <dbReference type="NCBI Taxonomy" id="2494560"/>
    <lineage>
        <taxon>Bacteria</taxon>
        <taxon>Pseudomonadati</taxon>
        <taxon>Bacteroidota</taxon>
        <taxon>Flavobacteriia</taxon>
        <taxon>Flavobacteriales</taxon>
        <taxon>Flavobacteriaceae</taxon>
        <taxon>Patiriisocius</taxon>
    </lineage>
</organism>
<dbReference type="OrthoDB" id="282859at2"/>
<dbReference type="EMBL" id="BKCF01000002">
    <property type="protein sequence ID" value="GEQ85932.1"/>
    <property type="molecule type" value="Genomic_DNA"/>
</dbReference>
<gene>
    <name evidence="1" type="ORF">ULMS_14400</name>
</gene>
<protein>
    <recommendedName>
        <fullName evidence="3">Heat-shock protein Hsp90</fullName>
    </recommendedName>
</protein>
<evidence type="ECO:0000313" key="1">
    <source>
        <dbReference type="EMBL" id="GEQ85932.1"/>
    </source>
</evidence>
<dbReference type="RefSeq" id="WP_151893874.1">
    <property type="nucleotide sequence ID" value="NZ_BKCF01000002.1"/>
</dbReference>
<name>A0A5J4FXM7_9FLAO</name>
<comment type="caution">
    <text evidence="1">The sequence shown here is derived from an EMBL/GenBank/DDBJ whole genome shotgun (WGS) entry which is preliminary data.</text>
</comment>
<sequence length="270" mass="30289">MKKIVLVLSFGMLLFSCKNDKISEEKTIETLETNKEEMPKRQVDSLVGLIENTHNRDMFVSKEAVAFDIAIAFGGNEILNGKMVLLTNSGGGRIDLKDGNSIIANQNGVFASPGLAENERVRFNAYTWSYFFSLPYKLADEGTKWSSISQRNFNDTTYNTRSLTFADGTGDAPDDWYVVYTDTETNRLDAAAYIVTLGKTKAEAEADPHAISYENYELISGVPVAKDWKFWEWTLDNGFGKEIGNAKISNVEFVDVPENFFEPSKDFVNK</sequence>
<keyword evidence="2" id="KW-1185">Reference proteome</keyword>
<dbReference type="Proteomes" id="UP000326994">
    <property type="component" value="Unassembled WGS sequence"/>
</dbReference>
<dbReference type="AlphaFoldDB" id="A0A5J4FXM7"/>
<proteinExistence type="predicted"/>
<accession>A0A5J4FXM7</accession>
<evidence type="ECO:0000313" key="2">
    <source>
        <dbReference type="Proteomes" id="UP000326994"/>
    </source>
</evidence>
<dbReference type="PROSITE" id="PS51257">
    <property type="entry name" value="PROKAR_LIPOPROTEIN"/>
    <property type="match status" value="1"/>
</dbReference>
<evidence type="ECO:0008006" key="3">
    <source>
        <dbReference type="Google" id="ProtNLM"/>
    </source>
</evidence>
<reference evidence="1 2" key="1">
    <citation type="submission" date="2019-08" db="EMBL/GenBank/DDBJ databases">
        <title>Ulvibacter marinistellae sp. nov., isolated from a starfish, Patiria pectinifera.</title>
        <authorList>
            <person name="Kawano K."/>
            <person name="Ushijima N."/>
            <person name="Kihara M."/>
            <person name="Itoh H."/>
        </authorList>
    </citation>
    <scope>NUCLEOTIDE SEQUENCE [LARGE SCALE GENOMIC DNA]</scope>
    <source>
        <strain evidence="1 2">KK4</strain>
    </source>
</reference>